<sequence length="763" mass="84242">ISLTGISRVGREEDQTDAWITFCALLSFPILYAGGNLSAVNAIHFGTSAATESGLNTVDLANLPTYQQAYLYIIPCITNLGVINIVVVVVRLWWFRKHLKRLGRRASDPDPPSSRHALTPRKAPALYEAKRGGASRDVDPRAVDVEDAHHVRPLSSSAADRRGQVVDAGTREPVDDGDSMDVAPPVEKKDDGPVQHIKFDPSADNHPKNDEGALYIPGPRDRDQGRPFVELHGKLSTSDDNDRDETPGSNQHDTLRRRRVPQNYGDTVTLDRVATVASSVFVVGPDVRRVVSRSRSQQQQQQQQPQLNSMPILSNQATVGRNSQFRNLTSEDREALGGIEYRSLKLLLKIIVGTSARPLLTTGSGWQNAARGRFGGEFGLAGCRKDETAGEGSHARGHRAFYTSQTMVNNLGLTLTPDSMITFRDAEWPMFVMSFLAFAGNTFYPVFLRLIIWVAYKAWPTSSPSGKDARDSLRFLLDHPRRCYTLLFPGKHTWALFVILFMLNFIDALLIIVLDLHNPEVASLPLGPRVLAAIFQSASSRHTGTASFALANVNPAVQFSLLVMMYISVFPIAMSIRASNTYEERSLGVYGPAEVNPDDDGSQQQRSGAAYLLSHMQNQLSFDLWYIFLGIFCIAISEADRIMDDEEPVSGHPSTLSILPQTEYVLLNLTRGVSQAINLFSIFFECTSAYGNVGLSLGYPGVNFSLCGKFKTFSKLVLCAIMIRGRHRGLPYELDRAIMLPDEHLIADRSTTRDTAAAADQDE</sequence>
<dbReference type="GO" id="GO:0140107">
    <property type="term" value="F:high-affinity potassium ion transmembrane transporter activity"/>
    <property type="evidence" value="ECO:0007669"/>
    <property type="project" value="TreeGrafter"/>
</dbReference>
<dbReference type="Pfam" id="PF02386">
    <property type="entry name" value="TrkH"/>
    <property type="match status" value="2"/>
</dbReference>
<proteinExistence type="predicted"/>
<feature type="non-terminal residue" evidence="9">
    <location>
        <position position="763"/>
    </location>
</feature>
<reference evidence="9" key="1">
    <citation type="submission" date="2020-03" db="EMBL/GenBank/DDBJ databases">
        <title>Site-based positive gene gene selection in Geosmithia morbida across the United States reveals a broad range of putative effectors and factors for local host and environmental adapation.</title>
        <authorList>
            <person name="Onufrak A."/>
            <person name="Murdoch R.W."/>
            <person name="Gazis R."/>
            <person name="Huff M."/>
            <person name="Staton M."/>
            <person name="Klingeman W."/>
            <person name="Hadziabdic D."/>
        </authorList>
    </citation>
    <scope>NUCLEOTIDE SEQUENCE</scope>
    <source>
        <strain evidence="9">1262</strain>
    </source>
</reference>
<keyword evidence="5" id="KW-0406">Ion transport</keyword>
<dbReference type="GO" id="GO:1990573">
    <property type="term" value="P:potassium ion import across plasma membrane"/>
    <property type="evidence" value="ECO:0007669"/>
    <property type="project" value="TreeGrafter"/>
</dbReference>
<feature type="compositionally biased region" description="Basic and acidic residues" evidence="7">
    <location>
        <begin position="186"/>
        <end position="211"/>
    </location>
</feature>
<evidence type="ECO:0000256" key="5">
    <source>
        <dbReference type="ARBA" id="ARBA00023065"/>
    </source>
</evidence>
<dbReference type="PANTHER" id="PTHR31064">
    <property type="entry name" value="POTASSIUM TRANSPORT PROTEIN DDB_G0292412-RELATED"/>
    <property type="match status" value="1"/>
</dbReference>
<feature type="compositionally biased region" description="Basic and acidic residues" evidence="7">
    <location>
        <begin position="159"/>
        <end position="174"/>
    </location>
</feature>
<dbReference type="GO" id="GO:0005886">
    <property type="term" value="C:plasma membrane"/>
    <property type="evidence" value="ECO:0007669"/>
    <property type="project" value="InterPro"/>
</dbReference>
<feature type="transmembrane region" description="Helical" evidence="8">
    <location>
        <begin position="430"/>
        <end position="456"/>
    </location>
</feature>
<accession>A0A9P5D2V1</accession>
<evidence type="ECO:0000313" key="9">
    <source>
        <dbReference type="EMBL" id="KAF4121861.1"/>
    </source>
</evidence>
<keyword evidence="2" id="KW-0813">Transport</keyword>
<name>A0A9P5D2V1_9HYPO</name>
<dbReference type="PIRSF" id="PIRSF002450">
    <property type="entry name" value="K+_transpter_TRK"/>
    <property type="match status" value="1"/>
</dbReference>
<dbReference type="Proteomes" id="UP000749293">
    <property type="component" value="Unassembled WGS sequence"/>
</dbReference>
<dbReference type="InterPro" id="IPR003445">
    <property type="entry name" value="Cat_transpt"/>
</dbReference>
<keyword evidence="4 8" id="KW-1133">Transmembrane helix</keyword>
<keyword evidence="10" id="KW-1185">Reference proteome</keyword>
<evidence type="ECO:0000256" key="6">
    <source>
        <dbReference type="ARBA" id="ARBA00023136"/>
    </source>
</evidence>
<keyword evidence="6 8" id="KW-0472">Membrane</keyword>
<feature type="compositionally biased region" description="Basic and acidic residues" evidence="7">
    <location>
        <begin position="219"/>
        <end position="233"/>
    </location>
</feature>
<feature type="compositionally biased region" description="Basic and acidic residues" evidence="7">
    <location>
        <begin position="128"/>
        <end position="150"/>
    </location>
</feature>
<feature type="transmembrane region" description="Helical" evidence="8">
    <location>
        <begin position="559"/>
        <end position="576"/>
    </location>
</feature>
<feature type="transmembrane region" description="Helical" evidence="8">
    <location>
        <begin position="494"/>
        <end position="514"/>
    </location>
</feature>
<dbReference type="GO" id="GO:0030007">
    <property type="term" value="P:intracellular potassium ion homeostasis"/>
    <property type="evidence" value="ECO:0007669"/>
    <property type="project" value="InterPro"/>
</dbReference>
<evidence type="ECO:0000256" key="3">
    <source>
        <dbReference type="ARBA" id="ARBA00022692"/>
    </source>
</evidence>
<dbReference type="EMBL" id="JAANYQ010000011">
    <property type="protein sequence ID" value="KAF4121861.1"/>
    <property type="molecule type" value="Genomic_DNA"/>
</dbReference>
<organism evidence="9 10">
    <name type="scientific">Geosmithia morbida</name>
    <dbReference type="NCBI Taxonomy" id="1094350"/>
    <lineage>
        <taxon>Eukaryota</taxon>
        <taxon>Fungi</taxon>
        <taxon>Dikarya</taxon>
        <taxon>Ascomycota</taxon>
        <taxon>Pezizomycotina</taxon>
        <taxon>Sordariomycetes</taxon>
        <taxon>Hypocreomycetidae</taxon>
        <taxon>Hypocreales</taxon>
        <taxon>Bionectriaceae</taxon>
        <taxon>Geosmithia</taxon>
    </lineage>
</organism>
<evidence type="ECO:0000256" key="4">
    <source>
        <dbReference type="ARBA" id="ARBA00022989"/>
    </source>
</evidence>
<feature type="non-terminal residue" evidence="9">
    <location>
        <position position="1"/>
    </location>
</feature>
<evidence type="ECO:0000256" key="1">
    <source>
        <dbReference type="ARBA" id="ARBA00004141"/>
    </source>
</evidence>
<dbReference type="PANTHER" id="PTHR31064:SF5">
    <property type="entry name" value="POTASSIUM ION TRANSPORTER (EUROFUNG)"/>
    <property type="match status" value="1"/>
</dbReference>
<keyword evidence="3 8" id="KW-0812">Transmembrane</keyword>
<comment type="subcellular location">
    <subcellularLocation>
        <location evidence="1">Membrane</location>
        <topology evidence="1">Multi-pass membrane protein</topology>
    </subcellularLocation>
</comment>
<evidence type="ECO:0000256" key="8">
    <source>
        <dbReference type="SAM" id="Phobius"/>
    </source>
</evidence>
<feature type="compositionally biased region" description="Low complexity" evidence="7">
    <location>
        <begin position="293"/>
        <end position="304"/>
    </location>
</feature>
<dbReference type="RefSeq" id="XP_035320513.1">
    <property type="nucleotide sequence ID" value="XM_035463682.1"/>
</dbReference>
<dbReference type="InterPro" id="IPR051143">
    <property type="entry name" value="TrkH_K-transport"/>
</dbReference>
<dbReference type="AlphaFoldDB" id="A0A9P5D2V1"/>
<evidence type="ECO:0000256" key="2">
    <source>
        <dbReference type="ARBA" id="ARBA00022448"/>
    </source>
</evidence>
<dbReference type="InterPro" id="IPR015958">
    <property type="entry name" value="Trk1_fungi"/>
</dbReference>
<dbReference type="OrthoDB" id="9999863at2759"/>
<protein>
    <submittedName>
        <fullName evidence="9">Trk-type K+ transport system, membrane component</fullName>
    </submittedName>
</protein>
<gene>
    <name evidence="9" type="ORF">GMORB2_1701</name>
</gene>
<evidence type="ECO:0000313" key="10">
    <source>
        <dbReference type="Proteomes" id="UP000749293"/>
    </source>
</evidence>
<dbReference type="GeneID" id="55967931"/>
<feature type="transmembrane region" description="Helical" evidence="8">
    <location>
        <begin position="69"/>
        <end position="94"/>
    </location>
</feature>
<evidence type="ECO:0000256" key="7">
    <source>
        <dbReference type="SAM" id="MobiDB-lite"/>
    </source>
</evidence>
<feature type="region of interest" description="Disordered" evidence="7">
    <location>
        <begin position="103"/>
        <end position="263"/>
    </location>
</feature>
<comment type="caution">
    <text evidence="9">The sequence shown here is derived from an EMBL/GenBank/DDBJ whole genome shotgun (WGS) entry which is preliminary data.</text>
</comment>
<feature type="region of interest" description="Disordered" evidence="7">
    <location>
        <begin position="292"/>
        <end position="312"/>
    </location>
</feature>